<organism evidence="1 2">
    <name type="scientific">Herbaspirillum huttiense subsp. lycopersici</name>
    <dbReference type="NCBI Taxonomy" id="3074428"/>
    <lineage>
        <taxon>Bacteria</taxon>
        <taxon>Pseudomonadati</taxon>
        <taxon>Pseudomonadota</taxon>
        <taxon>Betaproteobacteria</taxon>
        <taxon>Burkholderiales</taxon>
        <taxon>Oxalobacteraceae</taxon>
        <taxon>Herbaspirillum</taxon>
    </lineage>
</organism>
<proteinExistence type="predicted"/>
<name>A0ABU2ESY1_9BURK</name>
<dbReference type="EMBL" id="JAVLSJ010000013">
    <property type="protein sequence ID" value="MDR9850940.1"/>
    <property type="molecule type" value="Genomic_DNA"/>
</dbReference>
<dbReference type="RefSeq" id="WP_310841254.1">
    <property type="nucleotide sequence ID" value="NZ_JAVLSJ010000013.1"/>
</dbReference>
<evidence type="ECO:0008006" key="3">
    <source>
        <dbReference type="Google" id="ProtNLM"/>
    </source>
</evidence>
<keyword evidence="2" id="KW-1185">Reference proteome</keyword>
<gene>
    <name evidence="1" type="ORF">RI048_22110</name>
</gene>
<comment type="caution">
    <text evidence="1">The sequence shown here is derived from an EMBL/GenBank/DDBJ whole genome shotgun (WGS) entry which is preliminary data.</text>
</comment>
<accession>A0ABU2ESY1</accession>
<evidence type="ECO:0000313" key="2">
    <source>
        <dbReference type="Proteomes" id="UP001246576"/>
    </source>
</evidence>
<evidence type="ECO:0000313" key="1">
    <source>
        <dbReference type="EMBL" id="MDR9850940.1"/>
    </source>
</evidence>
<protein>
    <recommendedName>
        <fullName evidence="3">HEAT repeat domain-containing protein</fullName>
    </recommendedName>
</protein>
<reference evidence="1" key="1">
    <citation type="submission" date="2023-09" db="EMBL/GenBank/DDBJ databases">
        <title>Description of first Herbaspirillum huttiense subsp. nephrolepsisexaltata and Herbaspirillum huttiense subsp. lycopersicon.</title>
        <authorList>
            <person name="Poudel M."/>
            <person name="Sharma A."/>
            <person name="Goss E."/>
            <person name="Tapia J.H."/>
            <person name="Harmon C.M."/>
            <person name="Jones J.B."/>
        </authorList>
    </citation>
    <scope>NUCLEOTIDE SEQUENCE</scope>
    <source>
        <strain evidence="1">SE1</strain>
    </source>
</reference>
<sequence>MYELYDEYLGRDFSSDYWSDEGISQAGLMLSRFTDSDWSALATSCLGKPEKWGIRCAETLGDIQSYNAILVLLQLLKSVNSDVRVAVLDSIRSHLSSSAYISPHVQEITDAVAQIRASKDVDHIVDLVLTSLEKQMVRLQMG</sequence>
<dbReference type="Proteomes" id="UP001246576">
    <property type="component" value="Unassembled WGS sequence"/>
</dbReference>
<dbReference type="SUPFAM" id="SSF48371">
    <property type="entry name" value="ARM repeat"/>
    <property type="match status" value="1"/>
</dbReference>
<dbReference type="InterPro" id="IPR016024">
    <property type="entry name" value="ARM-type_fold"/>
</dbReference>